<proteinExistence type="predicted"/>
<gene>
    <name evidence="3" type="ORF">V1264_023748</name>
</gene>
<feature type="region of interest" description="Disordered" evidence="1">
    <location>
        <begin position="253"/>
        <end position="324"/>
    </location>
</feature>
<feature type="compositionally biased region" description="Gly residues" evidence="1">
    <location>
        <begin position="253"/>
        <end position="270"/>
    </location>
</feature>
<feature type="compositionally biased region" description="Basic and acidic residues" evidence="1">
    <location>
        <begin position="271"/>
        <end position="287"/>
    </location>
</feature>
<dbReference type="Proteomes" id="UP001374579">
    <property type="component" value="Unassembled WGS sequence"/>
</dbReference>
<keyword evidence="4" id="KW-1185">Reference proteome</keyword>
<reference evidence="3 4" key="1">
    <citation type="submission" date="2024-02" db="EMBL/GenBank/DDBJ databases">
        <title>Chromosome-scale genome assembly of the rough periwinkle Littorina saxatilis.</title>
        <authorList>
            <person name="De Jode A."/>
            <person name="Faria R."/>
            <person name="Formenti G."/>
            <person name="Sims Y."/>
            <person name="Smith T.P."/>
            <person name="Tracey A."/>
            <person name="Wood J.M.D."/>
            <person name="Zagrodzka Z.B."/>
            <person name="Johannesson K."/>
            <person name="Butlin R.K."/>
            <person name="Leder E.H."/>
        </authorList>
    </citation>
    <scope>NUCLEOTIDE SEQUENCE [LARGE SCALE GENOMIC DNA]</scope>
    <source>
        <strain evidence="3">Snail1</strain>
        <tissue evidence="3">Muscle</tissue>
    </source>
</reference>
<name>A0AAN9B954_9CAEN</name>
<keyword evidence="2" id="KW-0812">Transmembrane</keyword>
<organism evidence="3 4">
    <name type="scientific">Littorina saxatilis</name>
    <dbReference type="NCBI Taxonomy" id="31220"/>
    <lineage>
        <taxon>Eukaryota</taxon>
        <taxon>Metazoa</taxon>
        <taxon>Spiralia</taxon>
        <taxon>Lophotrochozoa</taxon>
        <taxon>Mollusca</taxon>
        <taxon>Gastropoda</taxon>
        <taxon>Caenogastropoda</taxon>
        <taxon>Littorinimorpha</taxon>
        <taxon>Littorinoidea</taxon>
        <taxon>Littorinidae</taxon>
        <taxon>Littorina</taxon>
    </lineage>
</organism>
<protein>
    <submittedName>
        <fullName evidence="3">Uncharacterized protein</fullName>
    </submittedName>
</protein>
<evidence type="ECO:0000313" key="3">
    <source>
        <dbReference type="EMBL" id="KAK7100881.1"/>
    </source>
</evidence>
<feature type="compositionally biased region" description="Basic and acidic residues" evidence="1">
    <location>
        <begin position="118"/>
        <end position="136"/>
    </location>
</feature>
<comment type="caution">
    <text evidence="3">The sequence shown here is derived from an EMBL/GenBank/DDBJ whole genome shotgun (WGS) entry which is preliminary data.</text>
</comment>
<evidence type="ECO:0000313" key="4">
    <source>
        <dbReference type="Proteomes" id="UP001374579"/>
    </source>
</evidence>
<evidence type="ECO:0000256" key="2">
    <source>
        <dbReference type="SAM" id="Phobius"/>
    </source>
</evidence>
<accession>A0AAN9B954</accession>
<dbReference type="AlphaFoldDB" id="A0AAN9B954"/>
<sequence length="324" mass="35059">MAPVDPPLPPCDDILNHQGQHYSNDTMTTMATTVTTEAGHSSEDLSALLYIVVTLLFYSTGIIIGIIIYLKRERADMEEEKVFDMYLAMKRDPFNVYRKERVKQMARHLHKVERATAERVERERLERERIAQENAHDSGGSDGEVGHHASTSRGGSKKSKHVKISDCVRTPSTRSSRRGSSGGEGETPCTLYPLVFSTASMIVGSTTARAPVFHMPRSTSGELLAPPGGKYTAEHGERRGALPMGAHVLYTRNGGGGSDGGGGEGGGGGLRDIRRTDRGMIDTHDSDTLLLISGPVVEQPTRESPRTSDQLNSSKGNGNGVLDT</sequence>
<keyword evidence="2" id="KW-1133">Transmembrane helix</keyword>
<keyword evidence="2" id="KW-0472">Membrane</keyword>
<evidence type="ECO:0000256" key="1">
    <source>
        <dbReference type="SAM" id="MobiDB-lite"/>
    </source>
</evidence>
<feature type="region of interest" description="Disordered" evidence="1">
    <location>
        <begin position="118"/>
        <end position="188"/>
    </location>
</feature>
<feature type="compositionally biased region" description="Polar residues" evidence="1">
    <location>
        <begin position="307"/>
        <end position="316"/>
    </location>
</feature>
<feature type="transmembrane region" description="Helical" evidence="2">
    <location>
        <begin position="47"/>
        <end position="70"/>
    </location>
</feature>
<dbReference type="EMBL" id="JBAMIC010000011">
    <property type="protein sequence ID" value="KAK7100881.1"/>
    <property type="molecule type" value="Genomic_DNA"/>
</dbReference>